<accession>A0A1H8BUE8</accession>
<dbReference type="AlphaFoldDB" id="A0A1H8BUE8"/>
<evidence type="ECO:0000256" key="2">
    <source>
        <dbReference type="ARBA" id="ARBA00010423"/>
    </source>
</evidence>
<evidence type="ECO:0000259" key="9">
    <source>
        <dbReference type="Pfam" id="PF19029"/>
    </source>
</evidence>
<dbReference type="Pfam" id="PF05957">
    <property type="entry name" value="DUF883"/>
    <property type="match status" value="1"/>
</dbReference>
<dbReference type="InterPro" id="IPR010279">
    <property type="entry name" value="YqjD/ElaB"/>
</dbReference>
<feature type="domain" description="DUF883" evidence="8">
    <location>
        <begin position="10"/>
        <end position="61"/>
    </location>
</feature>
<evidence type="ECO:0000256" key="3">
    <source>
        <dbReference type="ARBA" id="ARBA00022475"/>
    </source>
</evidence>
<dbReference type="EMBL" id="FOCT01000001">
    <property type="protein sequence ID" value="SEM86505.1"/>
    <property type="molecule type" value="Genomic_DNA"/>
</dbReference>
<name>A0A1H8BUE8_9PROT</name>
<evidence type="ECO:0000256" key="6">
    <source>
        <dbReference type="ARBA" id="ARBA00022989"/>
    </source>
</evidence>
<dbReference type="InterPro" id="IPR043605">
    <property type="entry name" value="DUF883_C"/>
</dbReference>
<evidence type="ECO:0000313" key="11">
    <source>
        <dbReference type="Proteomes" id="UP000183898"/>
    </source>
</evidence>
<evidence type="ECO:0000256" key="7">
    <source>
        <dbReference type="ARBA" id="ARBA00023136"/>
    </source>
</evidence>
<dbReference type="PANTHER" id="PTHR35893">
    <property type="entry name" value="INNER MEMBRANE PROTEIN-RELATED"/>
    <property type="match status" value="1"/>
</dbReference>
<dbReference type="Proteomes" id="UP000183898">
    <property type="component" value="Unassembled WGS sequence"/>
</dbReference>
<evidence type="ECO:0000259" key="8">
    <source>
        <dbReference type="Pfam" id="PF05957"/>
    </source>
</evidence>
<keyword evidence="3" id="KW-1003">Cell membrane</keyword>
<comment type="subcellular location">
    <subcellularLocation>
        <location evidence="1">Cell inner membrane</location>
        <topology evidence="1">Single-pass membrane protein</topology>
    </subcellularLocation>
</comment>
<evidence type="ECO:0000256" key="5">
    <source>
        <dbReference type="ARBA" id="ARBA00022692"/>
    </source>
</evidence>
<dbReference type="PANTHER" id="PTHR35893:SF3">
    <property type="entry name" value="INNER MEMBRANE PROTEIN"/>
    <property type="match status" value="1"/>
</dbReference>
<keyword evidence="5" id="KW-0812">Transmembrane</keyword>
<reference evidence="10 11" key="1">
    <citation type="submission" date="2016-10" db="EMBL/GenBank/DDBJ databases">
        <authorList>
            <person name="de Groot N.N."/>
        </authorList>
    </citation>
    <scope>NUCLEOTIDE SEQUENCE [LARGE SCALE GENOMIC DNA]</scope>
    <source>
        <strain evidence="10 11">Nl18</strain>
    </source>
</reference>
<dbReference type="GO" id="GO:0005886">
    <property type="term" value="C:plasma membrane"/>
    <property type="evidence" value="ECO:0007669"/>
    <property type="project" value="UniProtKB-SubCell"/>
</dbReference>
<evidence type="ECO:0000313" key="10">
    <source>
        <dbReference type="EMBL" id="SEM86505.1"/>
    </source>
</evidence>
<gene>
    <name evidence="10" type="ORF">SAMN05216404_101355</name>
</gene>
<evidence type="ECO:0000256" key="4">
    <source>
        <dbReference type="ARBA" id="ARBA00022519"/>
    </source>
</evidence>
<keyword evidence="4" id="KW-0997">Cell inner membrane</keyword>
<dbReference type="InterPro" id="IPR043604">
    <property type="entry name" value="DUF883_N"/>
</dbReference>
<evidence type="ECO:0000256" key="1">
    <source>
        <dbReference type="ARBA" id="ARBA00004377"/>
    </source>
</evidence>
<dbReference type="GO" id="GO:0043022">
    <property type="term" value="F:ribosome binding"/>
    <property type="evidence" value="ECO:0007669"/>
    <property type="project" value="InterPro"/>
</dbReference>
<dbReference type="Pfam" id="PF19029">
    <property type="entry name" value="DUF883_C"/>
    <property type="match status" value="1"/>
</dbReference>
<comment type="similarity">
    <text evidence="2">Belongs to the ElaB/YgaM/YqjD family.</text>
</comment>
<organism evidence="10 11">
    <name type="scientific">Nitrosospira multiformis</name>
    <dbReference type="NCBI Taxonomy" id="1231"/>
    <lineage>
        <taxon>Bacteria</taxon>
        <taxon>Pseudomonadati</taxon>
        <taxon>Pseudomonadota</taxon>
        <taxon>Betaproteobacteria</taxon>
        <taxon>Nitrosomonadales</taxon>
        <taxon>Nitrosomonadaceae</taxon>
        <taxon>Nitrosospira</taxon>
    </lineage>
</organism>
<proteinExistence type="inferred from homology"/>
<dbReference type="RefSeq" id="WP_074743841.1">
    <property type="nucleotide sequence ID" value="NZ_FOCT01000001.1"/>
</dbReference>
<keyword evidence="6" id="KW-1133">Transmembrane helix</keyword>
<keyword evidence="7" id="KW-0472">Membrane</keyword>
<feature type="domain" description="DUF883" evidence="9">
    <location>
        <begin position="74"/>
        <end position="103"/>
    </location>
</feature>
<protein>
    <submittedName>
        <fullName evidence="10">Membrane-anchored ribosome-binding protein, inhibits growth in stationary phase, ElaB/YqjD/DUF883 family</fullName>
    </submittedName>
</protein>
<sequence>MVRTGRGSKEKLIKDFRSVIADTEELMKLVSNEGEGKAQMVRDKLNQNLSVAKEYLRNFEDVVVDKSKVAARATDEYVHENAWQTVGLAIAVGILVGYLISPRD</sequence>